<accession>U5QFY0</accession>
<dbReference type="Proteomes" id="UP000017396">
    <property type="component" value="Chromosome"/>
</dbReference>
<dbReference type="eggNOG" id="COG3000">
    <property type="taxonomic scope" value="Bacteria"/>
</dbReference>
<gene>
    <name evidence="2" type="ORF">GKIL_0297</name>
</gene>
<organism evidence="2 3">
    <name type="scientific">Gloeobacter kilaueensis (strain ATCC BAA-2537 / CCAP 1431/1 / ULC 316 / JS1)</name>
    <dbReference type="NCBI Taxonomy" id="1183438"/>
    <lineage>
        <taxon>Bacteria</taxon>
        <taxon>Bacillati</taxon>
        <taxon>Cyanobacteriota</taxon>
        <taxon>Cyanophyceae</taxon>
        <taxon>Gloeobacterales</taxon>
        <taxon>Gloeobacteraceae</taxon>
        <taxon>Gloeobacter</taxon>
    </lineage>
</organism>
<evidence type="ECO:0000313" key="2">
    <source>
        <dbReference type="EMBL" id="AGY56544.1"/>
    </source>
</evidence>
<feature type="transmembrane region" description="Helical" evidence="1">
    <location>
        <begin position="65"/>
        <end position="89"/>
    </location>
</feature>
<reference evidence="2 3" key="1">
    <citation type="journal article" date="2013" name="PLoS ONE">
        <title>Cultivation and Complete Genome Sequencing of Gloeobacter kilaueensis sp. nov., from a Lava Cave in Kilauea Caldera, Hawai'i.</title>
        <authorList>
            <person name="Saw J.H."/>
            <person name="Schatz M."/>
            <person name="Brown M.V."/>
            <person name="Kunkel D.D."/>
            <person name="Foster J.S."/>
            <person name="Shick H."/>
            <person name="Christensen S."/>
            <person name="Hou S."/>
            <person name="Wan X."/>
            <person name="Donachie S.P."/>
        </authorList>
    </citation>
    <scope>NUCLEOTIDE SEQUENCE [LARGE SCALE GENOMIC DNA]</scope>
    <source>
        <strain evidence="3">JS</strain>
    </source>
</reference>
<dbReference type="OrthoDB" id="530463at2"/>
<keyword evidence="1" id="KW-1133">Transmembrane helix</keyword>
<proteinExistence type="predicted"/>
<keyword evidence="1" id="KW-0812">Transmembrane</keyword>
<evidence type="ECO:0000313" key="3">
    <source>
        <dbReference type="Proteomes" id="UP000017396"/>
    </source>
</evidence>
<protein>
    <recommendedName>
        <fullName evidence="4">Fatty acid hydroxylase</fullName>
    </recommendedName>
</protein>
<dbReference type="STRING" id="1183438.GKIL_0297"/>
<keyword evidence="3" id="KW-1185">Reference proteome</keyword>
<dbReference type="PATRIC" id="fig|1183438.3.peg.299"/>
<dbReference type="RefSeq" id="WP_023171557.1">
    <property type="nucleotide sequence ID" value="NC_022600.1"/>
</dbReference>
<evidence type="ECO:0008006" key="4">
    <source>
        <dbReference type="Google" id="ProtNLM"/>
    </source>
</evidence>
<keyword evidence="1" id="KW-0472">Membrane</keyword>
<dbReference type="HOGENOM" id="CLU_112431_0_0_3"/>
<dbReference type="EMBL" id="CP003587">
    <property type="protein sequence ID" value="AGY56544.1"/>
    <property type="molecule type" value="Genomic_DNA"/>
</dbReference>
<name>U5QFY0_GLOK1</name>
<evidence type="ECO:0000256" key="1">
    <source>
        <dbReference type="SAM" id="Phobius"/>
    </source>
</evidence>
<sequence length="168" mass="19306">MLQAIALAWLLLVIGDGVSTFCYHVPEHVLGRLHVQVHHAPRKNFRHYAVLSGKPVVMLDGILGALPYLLVAAVFWPLSGPGVLLGLAFGQFHVWWRHTTALGWQTPRAIAKLCGWLGITTPEQHWQHHCNSYTAYGDIFTFFDAPARLWLRQLRRWRLNRRRYFFAG</sequence>
<dbReference type="AlphaFoldDB" id="U5QFY0"/>
<dbReference type="KEGG" id="glj:GKIL_0297"/>